<feature type="compositionally biased region" description="Low complexity" evidence="6">
    <location>
        <begin position="76"/>
        <end position="91"/>
    </location>
</feature>
<dbReference type="EMBL" id="JBAMIC010000003">
    <property type="protein sequence ID" value="KAK7110541.1"/>
    <property type="molecule type" value="Genomic_DNA"/>
</dbReference>
<comment type="subcellular location">
    <subcellularLocation>
        <location evidence="1">Secreted</location>
    </subcellularLocation>
</comment>
<evidence type="ECO:0000256" key="5">
    <source>
        <dbReference type="PIRSR" id="PIRSR619791-2"/>
    </source>
</evidence>
<gene>
    <name evidence="7" type="ORF">V1264_014394</name>
</gene>
<feature type="binding site" description="axial binding residue" evidence="5">
    <location>
        <position position="425"/>
    </location>
    <ligand>
        <name>heme b</name>
        <dbReference type="ChEBI" id="CHEBI:60344"/>
    </ligand>
    <ligandPart>
        <name>Fe</name>
        <dbReference type="ChEBI" id="CHEBI:18248"/>
    </ligandPart>
</feature>
<dbReference type="PRINTS" id="PR00457">
    <property type="entry name" value="ANPEROXIDASE"/>
</dbReference>
<dbReference type="PANTHER" id="PTHR11475">
    <property type="entry name" value="OXIDASE/PEROXIDASE"/>
    <property type="match status" value="1"/>
</dbReference>
<protein>
    <recommendedName>
        <fullName evidence="9">Peroxinectin</fullName>
    </recommendedName>
</protein>
<evidence type="ECO:0000256" key="4">
    <source>
        <dbReference type="ARBA" id="ARBA00023180"/>
    </source>
</evidence>
<dbReference type="Proteomes" id="UP001374579">
    <property type="component" value="Unassembled WGS sequence"/>
</dbReference>
<evidence type="ECO:0000313" key="8">
    <source>
        <dbReference type="Proteomes" id="UP001374579"/>
    </source>
</evidence>
<dbReference type="GO" id="GO:0046872">
    <property type="term" value="F:metal ion binding"/>
    <property type="evidence" value="ECO:0007669"/>
    <property type="project" value="UniProtKB-KW"/>
</dbReference>
<keyword evidence="5" id="KW-0408">Iron</keyword>
<feature type="region of interest" description="Disordered" evidence="6">
    <location>
        <begin position="32"/>
        <end position="91"/>
    </location>
</feature>
<dbReference type="Pfam" id="PF03098">
    <property type="entry name" value="An_peroxidase"/>
    <property type="match status" value="1"/>
</dbReference>
<dbReference type="CDD" id="cd09823">
    <property type="entry name" value="peroxinectin_like"/>
    <property type="match status" value="1"/>
</dbReference>
<dbReference type="GO" id="GO:0004601">
    <property type="term" value="F:peroxidase activity"/>
    <property type="evidence" value="ECO:0007669"/>
    <property type="project" value="InterPro"/>
</dbReference>
<accession>A0AAN9BSM2</accession>
<evidence type="ECO:0000256" key="3">
    <source>
        <dbReference type="ARBA" id="ARBA00022729"/>
    </source>
</evidence>
<dbReference type="InterPro" id="IPR037120">
    <property type="entry name" value="Haem_peroxidase_sf_animal"/>
</dbReference>
<dbReference type="SUPFAM" id="SSF48113">
    <property type="entry name" value="Heme-dependent peroxidases"/>
    <property type="match status" value="1"/>
</dbReference>
<dbReference type="AlphaFoldDB" id="A0AAN9BSM2"/>
<comment type="caution">
    <text evidence="7">The sequence shown here is derived from an EMBL/GenBank/DDBJ whole genome shotgun (WGS) entry which is preliminary data.</text>
</comment>
<keyword evidence="4" id="KW-0325">Glycoprotein</keyword>
<evidence type="ECO:0000256" key="1">
    <source>
        <dbReference type="ARBA" id="ARBA00004613"/>
    </source>
</evidence>
<evidence type="ECO:0000256" key="6">
    <source>
        <dbReference type="SAM" id="MobiDB-lite"/>
    </source>
</evidence>
<proteinExistence type="predicted"/>
<dbReference type="InterPro" id="IPR010255">
    <property type="entry name" value="Haem_peroxidase_sf"/>
</dbReference>
<reference evidence="7 8" key="1">
    <citation type="submission" date="2024-02" db="EMBL/GenBank/DDBJ databases">
        <title>Chromosome-scale genome assembly of the rough periwinkle Littorina saxatilis.</title>
        <authorList>
            <person name="De Jode A."/>
            <person name="Faria R."/>
            <person name="Formenti G."/>
            <person name="Sims Y."/>
            <person name="Smith T.P."/>
            <person name="Tracey A."/>
            <person name="Wood J.M.D."/>
            <person name="Zagrodzka Z.B."/>
            <person name="Johannesson K."/>
            <person name="Butlin R.K."/>
            <person name="Leder E.H."/>
        </authorList>
    </citation>
    <scope>NUCLEOTIDE SEQUENCE [LARGE SCALE GENOMIC DNA]</scope>
    <source>
        <strain evidence="7">Snail1</strain>
        <tissue evidence="7">Muscle</tissue>
    </source>
</reference>
<dbReference type="PROSITE" id="PS50292">
    <property type="entry name" value="PEROXIDASE_3"/>
    <property type="match status" value="1"/>
</dbReference>
<evidence type="ECO:0000313" key="7">
    <source>
        <dbReference type="EMBL" id="KAK7110541.1"/>
    </source>
</evidence>
<dbReference type="GO" id="GO:0020037">
    <property type="term" value="F:heme binding"/>
    <property type="evidence" value="ECO:0007669"/>
    <property type="project" value="InterPro"/>
</dbReference>
<dbReference type="FunFam" id="1.10.640.10:FF:000003">
    <property type="entry name" value="chorion peroxidase"/>
    <property type="match status" value="1"/>
</dbReference>
<keyword evidence="2" id="KW-0964">Secreted</keyword>
<dbReference type="InterPro" id="IPR019791">
    <property type="entry name" value="Haem_peroxidase_animal"/>
</dbReference>
<name>A0AAN9BSM2_9CAEN</name>
<feature type="compositionally biased region" description="Basic residues" evidence="6">
    <location>
        <begin position="35"/>
        <end position="47"/>
    </location>
</feature>
<keyword evidence="5" id="KW-0479">Metal-binding</keyword>
<feature type="compositionally biased region" description="Pro residues" evidence="6">
    <location>
        <begin position="50"/>
        <end position="75"/>
    </location>
</feature>
<evidence type="ECO:0000256" key="2">
    <source>
        <dbReference type="ARBA" id="ARBA00022525"/>
    </source>
</evidence>
<keyword evidence="5" id="KW-0349">Heme</keyword>
<sequence length="647" mass="69696">MLVAGALKLTSLCPAKVNGRFTGQIAAKLEEANARVKRQGGGRRPHGGQKPPPPPNNNIAPPPAPENPAPAPPVTAAPAPTTAPGPVTEAPSECATASNVYRSADGSCNNLDNPAWGASLAPFRRLLPPAYQYVNGNNGPLLAPLTLSGAALPNVRQVSATVHTPGNRPDRSFPVMVMQWGQFLDHDVTARTPVETSGTACCSTNLTESGAAQHSDVSSGGPCFPILIGDNDRFFNTLDSRCLEFVRSLRTLPDGETEEQQVNLLTAYIDGSNEYGTSVEETNDLRGDDGLLLEGNEGQLPAGDDGTCNLSGDNDYCLKAGDSRPNVFPGLGALHTVFLRQHNKIARALKANHTDWNNETVFQETRKIVGALIQHITYTEYLPNIVGTAAMATYGLNSDSSESYDTEVDATLANVFSAAAFRFGHSSIPASLQVDGANVPIQNVFNDPNLVLNNLMGVVNGLLRAPAQEVDRWYTVGMTNHLFENGSRTGTDIVSLNIQRGRDHGLRPYNDWRDFCSLDRIEDFHQMGPDGNVFQRVYSTTNDIDLYSGALSERPVAGGSVGETYACLLGMQFRDLKNGDRFWYERTSSEGFTAAQLTEIKKMSLSGVLCDAFDDQLQIQPKAINLAVDDNARVGCGLISRMNLDAW</sequence>
<dbReference type="GO" id="GO:0006979">
    <property type="term" value="P:response to oxidative stress"/>
    <property type="evidence" value="ECO:0007669"/>
    <property type="project" value="InterPro"/>
</dbReference>
<dbReference type="PANTHER" id="PTHR11475:SF4">
    <property type="entry name" value="CHORION PEROXIDASE"/>
    <property type="match status" value="1"/>
</dbReference>
<organism evidence="7 8">
    <name type="scientific">Littorina saxatilis</name>
    <dbReference type="NCBI Taxonomy" id="31220"/>
    <lineage>
        <taxon>Eukaryota</taxon>
        <taxon>Metazoa</taxon>
        <taxon>Spiralia</taxon>
        <taxon>Lophotrochozoa</taxon>
        <taxon>Mollusca</taxon>
        <taxon>Gastropoda</taxon>
        <taxon>Caenogastropoda</taxon>
        <taxon>Littorinimorpha</taxon>
        <taxon>Littorinoidea</taxon>
        <taxon>Littorinidae</taxon>
        <taxon>Littorina</taxon>
    </lineage>
</organism>
<dbReference type="Gene3D" id="1.10.640.10">
    <property type="entry name" value="Haem peroxidase domain superfamily, animal type"/>
    <property type="match status" value="1"/>
</dbReference>
<dbReference type="GO" id="GO:0005576">
    <property type="term" value="C:extracellular region"/>
    <property type="evidence" value="ECO:0007669"/>
    <property type="project" value="UniProtKB-SubCell"/>
</dbReference>
<evidence type="ECO:0008006" key="9">
    <source>
        <dbReference type="Google" id="ProtNLM"/>
    </source>
</evidence>
<keyword evidence="8" id="KW-1185">Reference proteome</keyword>
<keyword evidence="3" id="KW-0732">Signal</keyword>